<proteinExistence type="predicted"/>
<protein>
    <submittedName>
        <fullName evidence="1">Uncharacterized protein</fullName>
    </submittedName>
</protein>
<evidence type="ECO:0000313" key="1">
    <source>
        <dbReference type="EMBL" id="DAD80512.1"/>
    </source>
</evidence>
<sequence length="29" mass="3539">MMPYPISFLFIFLNTFIIYQNEIKVNTLK</sequence>
<reference evidence="1" key="1">
    <citation type="journal article" date="2021" name="Proc. Natl. Acad. Sci. U.S.A.">
        <title>A Catalog of Tens of Thousands of Viruses from Human Metagenomes Reveals Hidden Associations with Chronic Diseases.</title>
        <authorList>
            <person name="Tisza M.J."/>
            <person name="Buck C.B."/>
        </authorList>
    </citation>
    <scope>NUCLEOTIDE SEQUENCE</scope>
    <source>
        <strain evidence="1">CtYh54</strain>
    </source>
</reference>
<dbReference type="EMBL" id="BK014884">
    <property type="protein sequence ID" value="DAD80512.1"/>
    <property type="molecule type" value="Genomic_DNA"/>
</dbReference>
<organism evidence="1">
    <name type="scientific">Siphoviridae sp. ctYh54</name>
    <dbReference type="NCBI Taxonomy" id="2826379"/>
    <lineage>
        <taxon>Viruses</taxon>
        <taxon>Duplodnaviria</taxon>
        <taxon>Heunggongvirae</taxon>
        <taxon>Uroviricota</taxon>
        <taxon>Caudoviricetes</taxon>
    </lineage>
</organism>
<name>A0A8S5MEA9_9CAUD</name>
<accession>A0A8S5MEA9</accession>